<dbReference type="RefSeq" id="WP_015558768.1">
    <property type="nucleotide sequence ID" value="NC_021039.1"/>
</dbReference>
<evidence type="ECO:0000313" key="9">
    <source>
        <dbReference type="Proteomes" id="UP000007054"/>
    </source>
</evidence>
<reference evidence="8" key="1">
    <citation type="submission" date="2010-03" db="EMBL/GenBank/DDBJ databases">
        <title>The genome sequence of Ruminococcus sp. 18P13.</title>
        <authorList>
            <consortium name="metaHIT consortium -- http://www.metahit.eu/"/>
            <person name="Pajon A."/>
            <person name="Turner K."/>
            <person name="Parkhill J."/>
            <person name="Bernalier A."/>
        </authorList>
    </citation>
    <scope>NUCLEOTIDE SEQUENCE [LARGE SCALE GENOMIC DNA]</scope>
    <source>
        <strain evidence="8">Type strain: 18P13</strain>
    </source>
</reference>
<reference evidence="8" key="2">
    <citation type="submission" date="2010-03" db="EMBL/GenBank/DDBJ databases">
        <authorList>
            <person name="Pajon A."/>
        </authorList>
    </citation>
    <scope>NUCLEOTIDE SEQUENCE</scope>
    <source>
        <strain evidence="8">Type strain: 18P13</strain>
    </source>
</reference>
<dbReference type="EMBL" id="FP929052">
    <property type="protein sequence ID" value="CBL17862.1"/>
    <property type="molecule type" value="Genomic_DNA"/>
</dbReference>
<dbReference type="InterPro" id="IPR048279">
    <property type="entry name" value="MdtK-like"/>
</dbReference>
<dbReference type="Pfam" id="PF01554">
    <property type="entry name" value="MatE"/>
    <property type="match status" value="2"/>
</dbReference>
<dbReference type="PANTHER" id="PTHR43549">
    <property type="entry name" value="MULTIDRUG RESISTANCE PROTEIN YPNP-RELATED"/>
    <property type="match status" value="1"/>
</dbReference>
<dbReference type="GO" id="GO:0015297">
    <property type="term" value="F:antiporter activity"/>
    <property type="evidence" value="ECO:0007669"/>
    <property type="project" value="InterPro"/>
</dbReference>
<dbReference type="HOGENOM" id="CLU_012893_5_0_9"/>
<evidence type="ECO:0000256" key="6">
    <source>
        <dbReference type="ARBA" id="ARBA00023136"/>
    </source>
</evidence>
<dbReference type="InterPro" id="IPR002528">
    <property type="entry name" value="MATE_fam"/>
</dbReference>
<dbReference type="GeneID" id="83156486"/>
<dbReference type="InterPro" id="IPR052031">
    <property type="entry name" value="Membrane_Transporter-Flippase"/>
</dbReference>
<organism evidence="8 9">
    <name type="scientific">Ruminococcus champanellensis (strain DSM 18848 / JCM 17042 / KCTC 15320 / 18P13)</name>
    <dbReference type="NCBI Taxonomy" id="213810"/>
    <lineage>
        <taxon>Bacteria</taxon>
        <taxon>Bacillati</taxon>
        <taxon>Bacillota</taxon>
        <taxon>Clostridia</taxon>
        <taxon>Eubacteriales</taxon>
        <taxon>Oscillospiraceae</taxon>
        <taxon>Ruminococcus</taxon>
    </lineage>
</organism>
<feature type="transmembrane region" description="Helical" evidence="7">
    <location>
        <begin position="194"/>
        <end position="211"/>
    </location>
</feature>
<dbReference type="CDD" id="cd13138">
    <property type="entry name" value="MATE_yoeA_like"/>
    <property type="match status" value="1"/>
</dbReference>
<dbReference type="PANTHER" id="PTHR43549:SF3">
    <property type="entry name" value="MULTIDRUG RESISTANCE PROTEIN YPNP-RELATED"/>
    <property type="match status" value="1"/>
</dbReference>
<dbReference type="STRING" id="213810.RUM_18070"/>
<dbReference type="PIRSF" id="PIRSF006603">
    <property type="entry name" value="DinF"/>
    <property type="match status" value="1"/>
</dbReference>
<keyword evidence="2" id="KW-0813">Transport</keyword>
<dbReference type="BioCyc" id="RCHA213810:RUM_RS08765-MONOMER"/>
<evidence type="ECO:0000256" key="4">
    <source>
        <dbReference type="ARBA" id="ARBA00022692"/>
    </source>
</evidence>
<keyword evidence="3" id="KW-1003">Cell membrane</keyword>
<keyword evidence="6 7" id="KW-0472">Membrane</keyword>
<evidence type="ECO:0000256" key="1">
    <source>
        <dbReference type="ARBA" id="ARBA00004651"/>
    </source>
</evidence>
<evidence type="ECO:0000313" key="8">
    <source>
        <dbReference type="EMBL" id="CBL17862.1"/>
    </source>
</evidence>
<protein>
    <submittedName>
        <fullName evidence="8">Putative efflux protein, MATE family</fullName>
    </submittedName>
</protein>
<evidence type="ECO:0000256" key="5">
    <source>
        <dbReference type="ARBA" id="ARBA00022989"/>
    </source>
</evidence>
<feature type="transmembrane region" description="Helical" evidence="7">
    <location>
        <begin position="94"/>
        <end position="116"/>
    </location>
</feature>
<dbReference type="Proteomes" id="UP000007054">
    <property type="component" value="Chromosome"/>
</dbReference>
<evidence type="ECO:0000256" key="7">
    <source>
        <dbReference type="SAM" id="Phobius"/>
    </source>
</evidence>
<dbReference type="NCBIfam" id="TIGR00797">
    <property type="entry name" value="matE"/>
    <property type="match status" value="1"/>
</dbReference>
<evidence type="ECO:0000256" key="3">
    <source>
        <dbReference type="ARBA" id="ARBA00022475"/>
    </source>
</evidence>
<dbReference type="GO" id="GO:0042910">
    <property type="term" value="F:xenobiotic transmembrane transporter activity"/>
    <property type="evidence" value="ECO:0007669"/>
    <property type="project" value="InterPro"/>
</dbReference>
<feature type="transmembrane region" description="Helical" evidence="7">
    <location>
        <begin position="15"/>
        <end position="36"/>
    </location>
</feature>
<gene>
    <name evidence="8" type="ordered locus">RUM_18070</name>
</gene>
<dbReference type="PATRIC" id="fig|213810.4.peg.1703"/>
<keyword evidence="5 7" id="KW-1133">Transmembrane helix</keyword>
<feature type="transmembrane region" description="Helical" evidence="7">
    <location>
        <begin position="418"/>
        <end position="437"/>
    </location>
</feature>
<dbReference type="KEGG" id="rch:RUM_18070"/>
<sequence>MAQTYDLTRGNPTKLILTFFFPMLFTNMLQQIYSIADTAIVGKGLGDDALAAVGNMSSLTFLVIGFSIGLTNGFSILTAQYYGAGNQKNLRRSVASAILLAFGMTALLTIVSMLFLRQVLLLLQTPEKIMQDSLTYGYVIFGGLAASIAYNLCASILRALGDSKTPFYAIVVSTVLNIILDSLCVFVFKTGVGGPAAVTVLAQVVSAAICFQKLRHIELIRVTREDFRNIGSMILNLLKNGIPMAIMNSITAVGCMTVQYFVNGMGVVYTSAYSACSKYINLFMQPACTAGYTMSAFTSQNYGAKQYDRILSGLKVCLSIAALSYILLGSFMVLFPRLLASLMLNGSEQIELAAGFLVKCGFMIFTVDFLFVFRSGCQGMGKPMLPMVSGVVEMAFRILVIALFIGKIGFDATVYAEIAAWVGALTLNAGAFTYYILQKTHGNRVPICSVALKSSDR</sequence>
<feature type="transmembrane region" description="Helical" evidence="7">
    <location>
        <begin position="136"/>
        <end position="160"/>
    </location>
</feature>
<comment type="subcellular location">
    <subcellularLocation>
        <location evidence="1">Cell membrane</location>
        <topology evidence="1">Multi-pass membrane protein</topology>
    </subcellularLocation>
</comment>
<keyword evidence="4 7" id="KW-0812">Transmembrane</keyword>
<feature type="transmembrane region" description="Helical" evidence="7">
    <location>
        <begin position="385"/>
        <end position="406"/>
    </location>
</feature>
<feature type="transmembrane region" description="Helical" evidence="7">
    <location>
        <begin position="56"/>
        <end position="82"/>
    </location>
</feature>
<feature type="transmembrane region" description="Helical" evidence="7">
    <location>
        <begin position="167"/>
        <end position="188"/>
    </location>
</feature>
<accession>D4LE17</accession>
<name>D4LE17_RUMC1</name>
<proteinExistence type="predicted"/>
<keyword evidence="9" id="KW-1185">Reference proteome</keyword>
<feature type="transmembrane region" description="Helical" evidence="7">
    <location>
        <begin position="352"/>
        <end position="373"/>
    </location>
</feature>
<feature type="transmembrane region" description="Helical" evidence="7">
    <location>
        <begin position="316"/>
        <end position="340"/>
    </location>
</feature>
<dbReference type="GO" id="GO:0005886">
    <property type="term" value="C:plasma membrane"/>
    <property type="evidence" value="ECO:0007669"/>
    <property type="project" value="UniProtKB-SubCell"/>
</dbReference>
<dbReference type="AlphaFoldDB" id="D4LE17"/>
<evidence type="ECO:0000256" key="2">
    <source>
        <dbReference type="ARBA" id="ARBA00022448"/>
    </source>
</evidence>